<dbReference type="AlphaFoldDB" id="A0A1H5BVY1"/>
<sequence length="41" mass="4230">MARPLTPNERTALDTLLAADFPGAAESRGTAATALVPGLEY</sequence>
<accession>A0A1H5BVY1</accession>
<proteinExistence type="predicted"/>
<organism evidence="1 2">
    <name type="scientific">Amycolatopsis tolypomycina</name>
    <dbReference type="NCBI Taxonomy" id="208445"/>
    <lineage>
        <taxon>Bacteria</taxon>
        <taxon>Bacillati</taxon>
        <taxon>Actinomycetota</taxon>
        <taxon>Actinomycetes</taxon>
        <taxon>Pseudonocardiales</taxon>
        <taxon>Pseudonocardiaceae</taxon>
        <taxon>Amycolatopsis</taxon>
    </lineage>
</organism>
<protein>
    <submittedName>
        <fullName evidence="1">Uncharacterized protein</fullName>
    </submittedName>
</protein>
<name>A0A1H5BVY1_9PSEU</name>
<dbReference type="STRING" id="208445.SAMN04489727_8479"/>
<dbReference type="Proteomes" id="UP000199622">
    <property type="component" value="Unassembled WGS sequence"/>
</dbReference>
<evidence type="ECO:0000313" key="2">
    <source>
        <dbReference type="Proteomes" id="UP000199622"/>
    </source>
</evidence>
<gene>
    <name evidence="1" type="ORF">SAMN04489727_8479</name>
</gene>
<evidence type="ECO:0000313" key="1">
    <source>
        <dbReference type="EMBL" id="SED58723.1"/>
    </source>
</evidence>
<keyword evidence="2" id="KW-1185">Reference proteome</keyword>
<dbReference type="RefSeq" id="WP_279627724.1">
    <property type="nucleotide sequence ID" value="NZ_FNSO01000004.1"/>
</dbReference>
<reference evidence="2" key="1">
    <citation type="submission" date="2016-10" db="EMBL/GenBank/DDBJ databases">
        <authorList>
            <person name="Varghese N."/>
            <person name="Submissions S."/>
        </authorList>
    </citation>
    <scope>NUCLEOTIDE SEQUENCE [LARGE SCALE GENOMIC DNA]</scope>
    <source>
        <strain evidence="2">DSM 44544</strain>
    </source>
</reference>
<dbReference type="EMBL" id="FNSO01000004">
    <property type="protein sequence ID" value="SED58723.1"/>
    <property type="molecule type" value="Genomic_DNA"/>
</dbReference>